<comment type="caution">
    <text evidence="2">The sequence shown here is derived from an EMBL/GenBank/DDBJ whole genome shotgun (WGS) entry which is preliminary data.</text>
</comment>
<evidence type="ECO:0000256" key="1">
    <source>
        <dbReference type="SAM" id="SignalP"/>
    </source>
</evidence>
<dbReference type="RefSeq" id="WP_381520553.1">
    <property type="nucleotide sequence ID" value="NZ_JBHULN010000003.1"/>
</dbReference>
<protein>
    <recommendedName>
        <fullName evidence="4">Outer membrane beta-barrel protein</fullName>
    </recommendedName>
</protein>
<keyword evidence="1" id="KW-0732">Signal</keyword>
<feature type="signal peptide" evidence="1">
    <location>
        <begin position="1"/>
        <end position="21"/>
    </location>
</feature>
<evidence type="ECO:0000313" key="2">
    <source>
        <dbReference type="EMBL" id="MFD2570194.1"/>
    </source>
</evidence>
<keyword evidence="3" id="KW-1185">Reference proteome</keyword>
<organism evidence="2 3">
    <name type="scientific">Spirosoma soli</name>
    <dbReference type="NCBI Taxonomy" id="1770529"/>
    <lineage>
        <taxon>Bacteria</taxon>
        <taxon>Pseudomonadati</taxon>
        <taxon>Bacteroidota</taxon>
        <taxon>Cytophagia</taxon>
        <taxon>Cytophagales</taxon>
        <taxon>Cytophagaceae</taxon>
        <taxon>Spirosoma</taxon>
    </lineage>
</organism>
<evidence type="ECO:0000313" key="3">
    <source>
        <dbReference type="Proteomes" id="UP001597469"/>
    </source>
</evidence>
<gene>
    <name evidence="2" type="ORF">ACFSUS_06080</name>
</gene>
<dbReference type="EMBL" id="JBHULN010000003">
    <property type="protein sequence ID" value="MFD2570194.1"/>
    <property type="molecule type" value="Genomic_DNA"/>
</dbReference>
<dbReference type="Proteomes" id="UP001597469">
    <property type="component" value="Unassembled WGS sequence"/>
</dbReference>
<sequence length="194" mass="22116">MRILFSLFVIGIMAITSPVSAQPQKGSLTINPQILFSKLTFRATPEASTVHIETGTSLHYYISKRFAAGIRLQSYHTRSSPKAPDVFKLRAFYIGVTPEIHYILLASRFSPFVRVRYGSFGYYHLFIDNPLVFQRQRRNGNWIIDYGQYSACTSLGLAYSLKDRFALTGQIDVFPFQKDFVSYAWLGLGCQFVL</sequence>
<accession>A0ABW5M1N6</accession>
<name>A0ABW5M1N6_9BACT</name>
<proteinExistence type="predicted"/>
<evidence type="ECO:0008006" key="4">
    <source>
        <dbReference type="Google" id="ProtNLM"/>
    </source>
</evidence>
<dbReference type="Gene3D" id="2.40.160.20">
    <property type="match status" value="1"/>
</dbReference>
<reference evidence="3" key="1">
    <citation type="journal article" date="2019" name="Int. J. Syst. Evol. Microbiol.">
        <title>The Global Catalogue of Microorganisms (GCM) 10K type strain sequencing project: providing services to taxonomists for standard genome sequencing and annotation.</title>
        <authorList>
            <consortium name="The Broad Institute Genomics Platform"/>
            <consortium name="The Broad Institute Genome Sequencing Center for Infectious Disease"/>
            <person name="Wu L."/>
            <person name="Ma J."/>
        </authorList>
    </citation>
    <scope>NUCLEOTIDE SEQUENCE [LARGE SCALE GENOMIC DNA]</scope>
    <source>
        <strain evidence="3">KCTC 42805</strain>
    </source>
</reference>
<feature type="chain" id="PRO_5046637179" description="Outer membrane beta-barrel protein" evidence="1">
    <location>
        <begin position="22"/>
        <end position="194"/>
    </location>
</feature>